<feature type="domain" description="HTH iclR-type" evidence="4">
    <location>
        <begin position="6"/>
        <end position="68"/>
    </location>
</feature>
<dbReference type="Pfam" id="PF09339">
    <property type="entry name" value="HTH_IclR"/>
    <property type="match status" value="1"/>
</dbReference>
<evidence type="ECO:0000256" key="3">
    <source>
        <dbReference type="ARBA" id="ARBA00023163"/>
    </source>
</evidence>
<feature type="domain" description="IclR-ED" evidence="5">
    <location>
        <begin position="69"/>
        <end position="261"/>
    </location>
</feature>
<dbReference type="SUPFAM" id="SSF55781">
    <property type="entry name" value="GAF domain-like"/>
    <property type="match status" value="1"/>
</dbReference>
<dbReference type="EMBL" id="CP016171">
    <property type="protein sequence ID" value="ANN70461.1"/>
    <property type="molecule type" value="Genomic_DNA"/>
</dbReference>
<keyword evidence="1" id="KW-0805">Transcription regulation</keyword>
<dbReference type="SUPFAM" id="SSF46785">
    <property type="entry name" value="Winged helix' DNA-binding domain"/>
    <property type="match status" value="1"/>
</dbReference>
<evidence type="ECO:0000259" key="5">
    <source>
        <dbReference type="PROSITE" id="PS51078"/>
    </source>
</evidence>
<dbReference type="PANTHER" id="PTHR30136">
    <property type="entry name" value="HELIX-TURN-HELIX TRANSCRIPTIONAL REGULATOR, ICLR FAMILY"/>
    <property type="match status" value="1"/>
</dbReference>
<dbReference type="PROSITE" id="PS51077">
    <property type="entry name" value="HTH_ICLR"/>
    <property type="match status" value="1"/>
</dbReference>
<keyword evidence="2" id="KW-0238">DNA-binding</keyword>
<dbReference type="RefSeq" id="WP_066668080.1">
    <property type="nucleotide sequence ID" value="NZ_CP016171.1"/>
</dbReference>
<evidence type="ECO:0000313" key="7">
    <source>
        <dbReference type="Proteomes" id="UP000092213"/>
    </source>
</evidence>
<dbReference type="InterPro" id="IPR029016">
    <property type="entry name" value="GAF-like_dom_sf"/>
</dbReference>
<evidence type="ECO:0000256" key="1">
    <source>
        <dbReference type="ARBA" id="ARBA00023015"/>
    </source>
</evidence>
<protein>
    <submittedName>
        <fullName evidence="6">Transcriptional regulator</fullName>
    </submittedName>
</protein>
<dbReference type="Gene3D" id="1.10.10.10">
    <property type="entry name" value="Winged helix-like DNA-binding domain superfamily/Winged helix DNA-binding domain"/>
    <property type="match status" value="1"/>
</dbReference>
<reference evidence="6 7" key="1">
    <citation type="submission" date="2016-06" db="EMBL/GenBank/DDBJ databases">
        <title>Complete genome sequences of Bordetella bronchialis and Bordetella flabilis.</title>
        <authorList>
            <person name="LiPuma J.J."/>
            <person name="Spilker T."/>
        </authorList>
    </citation>
    <scope>NUCLEOTIDE SEQUENCE [LARGE SCALE GENOMIC DNA]</scope>
    <source>
        <strain evidence="6 7">AU17976</strain>
    </source>
</reference>
<evidence type="ECO:0000256" key="2">
    <source>
        <dbReference type="ARBA" id="ARBA00023125"/>
    </source>
</evidence>
<dbReference type="STRING" id="463025.BAU08_03150"/>
<accession>A0A193FTF2</accession>
<dbReference type="Proteomes" id="UP000092213">
    <property type="component" value="Chromosome"/>
</dbReference>
<sequence length="261" mass="29024">MPTKPIKTSQRVFEILEAFETQQRPMALKDFTRAFGYPASSASALLKSLVTLGYLDYDRFSRTYMPTMRMASLGTWVQRALFGQNEQVLRLMQRLSEAYGETVTLSAQSDLYVQYVYLIPSRLPIWYAVPIGTIRPIARSGSGWAMLGVRSNEEIAQLVRRINFHEPDPARKVSLGELMAHVEQGRRDGYVFNKHTLEPGAGGICMVLPERRFGRLFALAVSGPVERLEEKEADVVASLRAGISQMEAGGPGPADRPAPSA</sequence>
<name>A0A193FTF2_9BORD</name>
<dbReference type="Pfam" id="PF01614">
    <property type="entry name" value="IclR_C"/>
    <property type="match status" value="1"/>
</dbReference>
<dbReference type="InterPro" id="IPR050707">
    <property type="entry name" value="HTH_MetabolicPath_Reg"/>
</dbReference>
<keyword evidence="3" id="KW-0804">Transcription</keyword>
<dbReference type="InterPro" id="IPR005471">
    <property type="entry name" value="Tscrpt_reg_IclR_N"/>
</dbReference>
<dbReference type="AlphaFoldDB" id="A0A193FTF2"/>
<dbReference type="GO" id="GO:0003700">
    <property type="term" value="F:DNA-binding transcription factor activity"/>
    <property type="evidence" value="ECO:0007669"/>
    <property type="project" value="TreeGrafter"/>
</dbReference>
<dbReference type="PROSITE" id="PS51078">
    <property type="entry name" value="ICLR_ED"/>
    <property type="match status" value="1"/>
</dbReference>
<dbReference type="InterPro" id="IPR036388">
    <property type="entry name" value="WH-like_DNA-bd_sf"/>
</dbReference>
<organism evidence="6 7">
    <name type="scientific">Bordetella bronchialis</name>
    <dbReference type="NCBI Taxonomy" id="463025"/>
    <lineage>
        <taxon>Bacteria</taxon>
        <taxon>Pseudomonadati</taxon>
        <taxon>Pseudomonadota</taxon>
        <taxon>Betaproteobacteria</taxon>
        <taxon>Burkholderiales</taxon>
        <taxon>Alcaligenaceae</taxon>
        <taxon>Bordetella</taxon>
    </lineage>
</organism>
<dbReference type="InterPro" id="IPR036390">
    <property type="entry name" value="WH_DNA-bd_sf"/>
</dbReference>
<dbReference type="Gene3D" id="3.30.450.40">
    <property type="match status" value="1"/>
</dbReference>
<evidence type="ECO:0000259" key="4">
    <source>
        <dbReference type="PROSITE" id="PS51077"/>
    </source>
</evidence>
<evidence type="ECO:0000313" key="6">
    <source>
        <dbReference type="EMBL" id="ANN70461.1"/>
    </source>
</evidence>
<dbReference type="PANTHER" id="PTHR30136:SF35">
    <property type="entry name" value="HTH-TYPE TRANSCRIPTIONAL REGULATOR RV1719"/>
    <property type="match status" value="1"/>
</dbReference>
<dbReference type="GO" id="GO:0003677">
    <property type="term" value="F:DNA binding"/>
    <property type="evidence" value="ECO:0007669"/>
    <property type="project" value="UniProtKB-KW"/>
</dbReference>
<dbReference type="GO" id="GO:0045892">
    <property type="term" value="P:negative regulation of DNA-templated transcription"/>
    <property type="evidence" value="ECO:0007669"/>
    <property type="project" value="TreeGrafter"/>
</dbReference>
<gene>
    <name evidence="6" type="ORF">BAU08_03150</name>
</gene>
<proteinExistence type="predicted"/>
<dbReference type="InterPro" id="IPR014757">
    <property type="entry name" value="Tscrpt_reg_IclR_C"/>
</dbReference>